<evidence type="ECO:0000256" key="3">
    <source>
        <dbReference type="ARBA" id="ARBA00023163"/>
    </source>
</evidence>
<dbReference type="InterPro" id="IPR011991">
    <property type="entry name" value="ArsR-like_HTH"/>
</dbReference>
<dbReference type="CDD" id="cd00090">
    <property type="entry name" value="HTH_ARSR"/>
    <property type="match status" value="1"/>
</dbReference>
<evidence type="ECO:0000256" key="2">
    <source>
        <dbReference type="ARBA" id="ARBA00023125"/>
    </source>
</evidence>
<reference evidence="5 6" key="1">
    <citation type="submission" date="2024-11" db="EMBL/GenBank/DDBJ databases">
        <authorList>
            <person name="Heng Y.C."/>
            <person name="Lim A.C.H."/>
            <person name="Lee J.K.Y."/>
            <person name="Kittelmann S."/>
        </authorList>
    </citation>
    <scope>NUCLEOTIDE SEQUENCE [LARGE SCALE GENOMIC DNA]</scope>
    <source>
        <strain evidence="5 6">WILCCON 0269</strain>
    </source>
</reference>
<dbReference type="SUPFAM" id="SSF46785">
    <property type="entry name" value="Winged helix' DNA-binding domain"/>
    <property type="match status" value="1"/>
</dbReference>
<dbReference type="Pfam" id="PF12802">
    <property type="entry name" value="MarR_2"/>
    <property type="match status" value="1"/>
</dbReference>
<comment type="caution">
    <text evidence="5">The sequence shown here is derived from an EMBL/GenBank/DDBJ whole genome shotgun (WGS) entry which is preliminary data.</text>
</comment>
<dbReference type="Proteomes" id="UP001623660">
    <property type="component" value="Unassembled WGS sequence"/>
</dbReference>
<evidence type="ECO:0000313" key="6">
    <source>
        <dbReference type="Proteomes" id="UP001623660"/>
    </source>
</evidence>
<evidence type="ECO:0000313" key="5">
    <source>
        <dbReference type="EMBL" id="MFL0194768.1"/>
    </source>
</evidence>
<evidence type="ECO:0000256" key="1">
    <source>
        <dbReference type="ARBA" id="ARBA00023015"/>
    </source>
</evidence>
<dbReference type="PANTHER" id="PTHR42756">
    <property type="entry name" value="TRANSCRIPTIONAL REGULATOR, MARR"/>
    <property type="match status" value="1"/>
</dbReference>
<keyword evidence="6" id="KW-1185">Reference proteome</keyword>
<dbReference type="RefSeq" id="WP_406790891.1">
    <property type="nucleotide sequence ID" value="NZ_JBJHZX010000004.1"/>
</dbReference>
<sequence>MKEEPCWNDELIAKYSDEIISTFKSIHKIFSCKFQEFAKQYGFTPPQLTVIFHLYKTPGITLNELSSHLMLTKSTVSGIVNRLVSQGVVIREIPENNRRIVKLSISEDFRKNNNIVGMKEHFVTHCISNAIKNMDPINVEELIHALETFILLLNKEDCN</sequence>
<dbReference type="InterPro" id="IPR036388">
    <property type="entry name" value="WH-like_DNA-bd_sf"/>
</dbReference>
<dbReference type="Gene3D" id="1.10.10.10">
    <property type="entry name" value="Winged helix-like DNA-binding domain superfamily/Winged helix DNA-binding domain"/>
    <property type="match status" value="1"/>
</dbReference>
<dbReference type="EMBL" id="JBJHZX010000004">
    <property type="protein sequence ID" value="MFL0194768.1"/>
    <property type="molecule type" value="Genomic_DNA"/>
</dbReference>
<accession>A0ABW8SHR8</accession>
<dbReference type="PROSITE" id="PS50995">
    <property type="entry name" value="HTH_MARR_2"/>
    <property type="match status" value="1"/>
</dbReference>
<feature type="domain" description="HTH marR-type" evidence="4">
    <location>
        <begin position="16"/>
        <end position="151"/>
    </location>
</feature>
<keyword evidence="2" id="KW-0238">DNA-binding</keyword>
<gene>
    <name evidence="5" type="ORF">ACJDU8_04155</name>
</gene>
<proteinExistence type="predicted"/>
<dbReference type="SMART" id="SM00347">
    <property type="entry name" value="HTH_MARR"/>
    <property type="match status" value="1"/>
</dbReference>
<name>A0ABW8SHR8_9CLOT</name>
<evidence type="ECO:0000259" key="4">
    <source>
        <dbReference type="PROSITE" id="PS50995"/>
    </source>
</evidence>
<keyword evidence="3" id="KW-0804">Transcription</keyword>
<organism evidence="5 6">
    <name type="scientific">Candidatus Clostridium eludens</name>
    <dbReference type="NCBI Taxonomy" id="3381663"/>
    <lineage>
        <taxon>Bacteria</taxon>
        <taxon>Bacillati</taxon>
        <taxon>Bacillota</taxon>
        <taxon>Clostridia</taxon>
        <taxon>Eubacteriales</taxon>
        <taxon>Clostridiaceae</taxon>
        <taxon>Clostridium</taxon>
    </lineage>
</organism>
<dbReference type="InterPro" id="IPR036390">
    <property type="entry name" value="WH_DNA-bd_sf"/>
</dbReference>
<dbReference type="InterPro" id="IPR000835">
    <property type="entry name" value="HTH_MarR-typ"/>
</dbReference>
<keyword evidence="1" id="KW-0805">Transcription regulation</keyword>
<protein>
    <submittedName>
        <fullName evidence="5">MarR family winged helix-turn-helix transcriptional regulator</fullName>
    </submittedName>
</protein>
<dbReference type="PANTHER" id="PTHR42756:SF1">
    <property type="entry name" value="TRANSCRIPTIONAL REPRESSOR OF EMRAB OPERON"/>
    <property type="match status" value="1"/>
</dbReference>